<dbReference type="HOGENOM" id="CLU_035117_1_1_5"/>
<dbReference type="GO" id="GO:0051287">
    <property type="term" value="F:NAD binding"/>
    <property type="evidence" value="ECO:0007669"/>
    <property type="project" value="InterPro"/>
</dbReference>
<dbReference type="PANTHER" id="PTHR43060">
    <property type="entry name" value="3-HYDROXYISOBUTYRATE DEHYDROGENASE-LIKE 1, MITOCHONDRIAL-RELATED"/>
    <property type="match status" value="1"/>
</dbReference>
<dbReference type="Pfam" id="PF03446">
    <property type="entry name" value="NAD_binding_2"/>
    <property type="match status" value="1"/>
</dbReference>
<dbReference type="GO" id="GO:0050661">
    <property type="term" value="F:NADP binding"/>
    <property type="evidence" value="ECO:0007669"/>
    <property type="project" value="InterPro"/>
</dbReference>
<feature type="domain" description="6-phosphogluconate dehydrogenase NADP-binding" evidence="2">
    <location>
        <begin position="4"/>
        <end position="162"/>
    </location>
</feature>
<dbReference type="InterPro" id="IPR029154">
    <property type="entry name" value="HIBADH-like_NADP-bd"/>
</dbReference>
<name>S9SIG5_9RHOB</name>
<dbReference type="InterPro" id="IPR006115">
    <property type="entry name" value="6PGDH_NADP-bd"/>
</dbReference>
<dbReference type="InterPro" id="IPR008927">
    <property type="entry name" value="6-PGluconate_DH-like_C_sf"/>
</dbReference>
<evidence type="ECO:0000259" key="3">
    <source>
        <dbReference type="Pfam" id="PF14833"/>
    </source>
</evidence>
<keyword evidence="5" id="KW-1185">Reference proteome</keyword>
<feature type="region of interest" description="Disordered" evidence="1">
    <location>
        <begin position="291"/>
        <end position="323"/>
    </location>
</feature>
<protein>
    <submittedName>
        <fullName evidence="4">3-hydroxyisobutyrate dehydrogenase</fullName>
    </submittedName>
</protein>
<evidence type="ECO:0000313" key="4">
    <source>
        <dbReference type="EMBL" id="EPX86114.1"/>
    </source>
</evidence>
<organism evidence="4 5">
    <name type="scientific">Rubellimicrobium thermophilum DSM 16684</name>
    <dbReference type="NCBI Taxonomy" id="1123069"/>
    <lineage>
        <taxon>Bacteria</taxon>
        <taxon>Pseudomonadati</taxon>
        <taxon>Pseudomonadota</taxon>
        <taxon>Alphaproteobacteria</taxon>
        <taxon>Rhodobacterales</taxon>
        <taxon>Roseobacteraceae</taxon>
        <taxon>Rubellimicrobium</taxon>
    </lineage>
</organism>
<dbReference type="AlphaFoldDB" id="S9SIG5"/>
<dbReference type="InterPro" id="IPR036291">
    <property type="entry name" value="NAD(P)-bd_dom_sf"/>
</dbReference>
<feature type="domain" description="3-hydroxyisobutyrate dehydrogenase-like NAD-binding" evidence="3">
    <location>
        <begin position="165"/>
        <end position="276"/>
    </location>
</feature>
<evidence type="ECO:0000256" key="1">
    <source>
        <dbReference type="SAM" id="MobiDB-lite"/>
    </source>
</evidence>
<proteinExistence type="predicted"/>
<sequence>MAERVGFVGVGLMGHGMAHNILTKGHPLTVIAHRRREAVNDLVARGAHEAATLTELAERSDVVVLCLTGSPQVEETVGGLLPGLRSGESLVIDCSTSDPVSTDRLGAMLRARGIGLVDAPLSRTPKEAWEGTLDVMMGAEDRDLARAERILRLFAARILHVGGPGAGHRMKLINNFISLGYGALYAEALALARKAGIGVAAFDSVIRDGRMDCAFYRTFMGYALEGNREAHRFTLSNAAKDLRYLEAMANAAGVPTTLASAVKNSYVEAVAAGRRGAGGLCAPSGGFRRAAKRGLRRASPGDRAAPRLGARGTEQSRPAGAPLVVAELSHHIRPAARERSSGDA</sequence>
<accession>S9SIG5</accession>
<dbReference type="SUPFAM" id="SSF51735">
    <property type="entry name" value="NAD(P)-binding Rossmann-fold domains"/>
    <property type="match status" value="1"/>
</dbReference>
<comment type="caution">
    <text evidence="4">The sequence shown here is derived from an EMBL/GenBank/DDBJ whole genome shotgun (WGS) entry which is preliminary data.</text>
</comment>
<dbReference type="InterPro" id="IPR013328">
    <property type="entry name" value="6PGD_dom2"/>
</dbReference>
<evidence type="ECO:0000313" key="5">
    <source>
        <dbReference type="Proteomes" id="UP000015346"/>
    </source>
</evidence>
<evidence type="ECO:0000259" key="2">
    <source>
        <dbReference type="Pfam" id="PF03446"/>
    </source>
</evidence>
<reference evidence="4 5" key="1">
    <citation type="journal article" date="2013" name="Stand. Genomic Sci.">
        <title>Genome sequence of the reddish-pigmented Rubellimicrobium thermophilum type strain (DSM 16684(T)), a member of the Roseobacter clade.</title>
        <authorList>
            <person name="Fiebig A."/>
            <person name="Riedel T."/>
            <person name="Gronow S."/>
            <person name="Petersen J."/>
            <person name="Klenk H.P."/>
            <person name="Goker M."/>
        </authorList>
    </citation>
    <scope>NUCLEOTIDE SEQUENCE [LARGE SCALE GENOMIC DNA]</scope>
    <source>
        <strain evidence="4 5">DSM 16684</strain>
    </source>
</reference>
<dbReference type="PANTHER" id="PTHR43060:SF15">
    <property type="entry name" value="3-HYDROXYISOBUTYRATE DEHYDROGENASE-LIKE 1, MITOCHONDRIAL-RELATED"/>
    <property type="match status" value="1"/>
</dbReference>
<dbReference type="Proteomes" id="UP000015346">
    <property type="component" value="Unassembled WGS sequence"/>
</dbReference>
<dbReference type="STRING" id="1123069.ruthe_00922"/>
<gene>
    <name evidence="4" type="ORF">ruthe_00922</name>
</gene>
<dbReference type="EMBL" id="AOLV01000010">
    <property type="protein sequence ID" value="EPX86114.1"/>
    <property type="molecule type" value="Genomic_DNA"/>
</dbReference>
<dbReference type="SUPFAM" id="SSF48179">
    <property type="entry name" value="6-phosphogluconate dehydrogenase C-terminal domain-like"/>
    <property type="match status" value="1"/>
</dbReference>
<dbReference type="Pfam" id="PF14833">
    <property type="entry name" value="NAD_binding_11"/>
    <property type="match status" value="1"/>
</dbReference>
<dbReference type="Gene3D" id="3.40.50.720">
    <property type="entry name" value="NAD(P)-binding Rossmann-like Domain"/>
    <property type="match status" value="1"/>
</dbReference>
<dbReference type="Gene3D" id="1.10.1040.10">
    <property type="entry name" value="N-(1-d-carboxylethyl)-l-norvaline Dehydrogenase, domain 2"/>
    <property type="match status" value="1"/>
</dbReference>